<keyword evidence="3" id="KW-1185">Reference proteome</keyword>
<reference evidence="2 3" key="1">
    <citation type="submission" date="2019-05" db="EMBL/GenBank/DDBJ databases">
        <title>Another draft genome of Portunus trituberculatus and its Hox gene families provides insights of decapod evolution.</title>
        <authorList>
            <person name="Jeong J.-H."/>
            <person name="Song I."/>
            <person name="Kim S."/>
            <person name="Choi T."/>
            <person name="Kim D."/>
            <person name="Ryu S."/>
            <person name="Kim W."/>
        </authorList>
    </citation>
    <scope>NUCLEOTIDE SEQUENCE [LARGE SCALE GENOMIC DNA]</scope>
    <source>
        <tissue evidence="2">Muscle</tissue>
    </source>
</reference>
<evidence type="ECO:0000256" key="1">
    <source>
        <dbReference type="SAM" id="MobiDB-lite"/>
    </source>
</evidence>
<sequence length="88" mass="9299">MSSSPSLLAEAFCGAGLSRSVRILASTLLRESTGTGHLRETQQRDSAENAGGKHGATRRIVAVCQPCTALLPYSKGLLKPAYCEFTAM</sequence>
<evidence type="ECO:0000313" key="2">
    <source>
        <dbReference type="EMBL" id="MPC70164.1"/>
    </source>
</evidence>
<feature type="compositionally biased region" description="Basic and acidic residues" evidence="1">
    <location>
        <begin position="37"/>
        <end position="47"/>
    </location>
</feature>
<proteinExistence type="predicted"/>
<name>A0A5B7HNN8_PORTR</name>
<evidence type="ECO:0000313" key="3">
    <source>
        <dbReference type="Proteomes" id="UP000324222"/>
    </source>
</evidence>
<gene>
    <name evidence="2" type="ORF">E2C01_064404</name>
</gene>
<dbReference type="AlphaFoldDB" id="A0A5B7HNN8"/>
<dbReference type="Proteomes" id="UP000324222">
    <property type="component" value="Unassembled WGS sequence"/>
</dbReference>
<feature type="region of interest" description="Disordered" evidence="1">
    <location>
        <begin position="34"/>
        <end position="55"/>
    </location>
</feature>
<protein>
    <submittedName>
        <fullName evidence="2">Uncharacterized protein</fullName>
    </submittedName>
</protein>
<dbReference type="EMBL" id="VSRR010030660">
    <property type="protein sequence ID" value="MPC70164.1"/>
    <property type="molecule type" value="Genomic_DNA"/>
</dbReference>
<organism evidence="2 3">
    <name type="scientific">Portunus trituberculatus</name>
    <name type="common">Swimming crab</name>
    <name type="synonym">Neptunus trituberculatus</name>
    <dbReference type="NCBI Taxonomy" id="210409"/>
    <lineage>
        <taxon>Eukaryota</taxon>
        <taxon>Metazoa</taxon>
        <taxon>Ecdysozoa</taxon>
        <taxon>Arthropoda</taxon>
        <taxon>Crustacea</taxon>
        <taxon>Multicrustacea</taxon>
        <taxon>Malacostraca</taxon>
        <taxon>Eumalacostraca</taxon>
        <taxon>Eucarida</taxon>
        <taxon>Decapoda</taxon>
        <taxon>Pleocyemata</taxon>
        <taxon>Brachyura</taxon>
        <taxon>Eubrachyura</taxon>
        <taxon>Portunoidea</taxon>
        <taxon>Portunidae</taxon>
        <taxon>Portuninae</taxon>
        <taxon>Portunus</taxon>
    </lineage>
</organism>
<comment type="caution">
    <text evidence="2">The sequence shown here is derived from an EMBL/GenBank/DDBJ whole genome shotgun (WGS) entry which is preliminary data.</text>
</comment>
<accession>A0A5B7HNN8</accession>